<dbReference type="Proteomes" id="UP000224902">
    <property type="component" value="Segment"/>
</dbReference>
<protein>
    <submittedName>
        <fullName evidence="1">Uncharacterized protein</fullName>
    </submittedName>
</protein>
<sequence length="116" mass="13616">MTDQPRKTGTYVSGKFFSSVKYEAERRNIDFDLTIDFLDGLIRGQNHRCYYSNLPIDAKTRNSITASLDRVDSSKGYTTDNVHFVYKDVNFMKWTLQESKFLDLVDRIYENKHSKV</sequence>
<reference evidence="2" key="1">
    <citation type="submission" date="2016-08" db="EMBL/GenBank/DDBJ databases">
        <authorList>
            <person name="Seilhamer J.J."/>
        </authorList>
    </citation>
    <scope>NUCLEOTIDE SEQUENCE [LARGE SCALE GENOMIC DNA]</scope>
</reference>
<name>A0A1I9SA41_9CAUD</name>
<dbReference type="OrthoDB" id="12748at10239"/>
<evidence type="ECO:0000313" key="1">
    <source>
        <dbReference type="EMBL" id="AOZ63647.1"/>
    </source>
</evidence>
<dbReference type="EMBL" id="KX774321">
    <property type="protein sequence ID" value="AOZ63647.1"/>
    <property type="molecule type" value="Genomic_DNA"/>
</dbReference>
<gene>
    <name evidence="1" type="ORF">SEA_WEASELS2_58</name>
</gene>
<dbReference type="Gene3D" id="3.30.40.220">
    <property type="match status" value="1"/>
</dbReference>
<evidence type="ECO:0000313" key="2">
    <source>
        <dbReference type="Proteomes" id="UP000224902"/>
    </source>
</evidence>
<proteinExistence type="predicted"/>
<organism evidence="1 2">
    <name type="scientific">Rhodococcus phage Weasels2</name>
    <dbReference type="NCBI Taxonomy" id="1897437"/>
    <lineage>
        <taxon>Viruses</taxon>
        <taxon>Duplodnaviria</taxon>
        <taxon>Heunggongvirae</taxon>
        <taxon>Uroviricota</taxon>
        <taxon>Caudoviricetes</taxon>
        <taxon>Weaselvirus</taxon>
        <taxon>Weaselvirus weasel</taxon>
    </lineage>
</organism>
<keyword evidence="2" id="KW-1185">Reference proteome</keyword>
<accession>A0A1I9SA41</accession>